<feature type="region of interest" description="Disordered" evidence="6">
    <location>
        <begin position="349"/>
        <end position="378"/>
    </location>
</feature>
<keyword evidence="5" id="KW-0539">Nucleus</keyword>
<dbReference type="InterPro" id="IPR006939">
    <property type="entry name" value="SNF5"/>
</dbReference>
<dbReference type="GO" id="GO:0006338">
    <property type="term" value="P:chromatin remodeling"/>
    <property type="evidence" value="ECO:0007669"/>
    <property type="project" value="InterPro"/>
</dbReference>
<dbReference type="Proteomes" id="UP000242525">
    <property type="component" value="Unassembled WGS sequence"/>
</dbReference>
<dbReference type="EMBL" id="CCBN010000002">
    <property type="protein sequence ID" value="CDO51768.1"/>
    <property type="molecule type" value="Genomic_DNA"/>
</dbReference>
<evidence type="ECO:0000256" key="3">
    <source>
        <dbReference type="ARBA" id="ARBA00023015"/>
    </source>
</evidence>
<proteinExistence type="inferred from homology"/>
<comment type="subcellular location">
    <subcellularLocation>
        <location evidence="1">Nucleus</location>
    </subcellularLocation>
</comment>
<reference evidence="7" key="1">
    <citation type="submission" date="2014-03" db="EMBL/GenBank/DDBJ databases">
        <authorList>
            <person name="Casaregola S."/>
        </authorList>
    </citation>
    <scope>NUCLEOTIDE SEQUENCE [LARGE SCALE GENOMIC DNA]</scope>
    <source>
        <strain evidence="7">CLIB 918</strain>
    </source>
</reference>
<comment type="similarity">
    <text evidence="2">Belongs to the SNF5 family.</text>
</comment>
<keyword evidence="8" id="KW-1185">Reference proteome</keyword>
<dbReference type="AlphaFoldDB" id="A0A0J9X3S4"/>
<name>A0A0J9X3S4_GEOCN</name>
<keyword evidence="3" id="KW-0805">Transcription regulation</keyword>
<evidence type="ECO:0000313" key="7">
    <source>
        <dbReference type="EMBL" id="CDO51768.1"/>
    </source>
</evidence>
<evidence type="ECO:0000313" key="8">
    <source>
        <dbReference type="Proteomes" id="UP000242525"/>
    </source>
</evidence>
<dbReference type="Pfam" id="PF04855">
    <property type="entry name" value="SNF5"/>
    <property type="match status" value="1"/>
</dbReference>
<keyword evidence="4" id="KW-0804">Transcription</keyword>
<evidence type="ECO:0000256" key="1">
    <source>
        <dbReference type="ARBA" id="ARBA00004123"/>
    </source>
</evidence>
<feature type="compositionally biased region" description="Basic residues" evidence="6">
    <location>
        <begin position="362"/>
        <end position="372"/>
    </location>
</feature>
<dbReference type="GO" id="GO:0000228">
    <property type="term" value="C:nuclear chromosome"/>
    <property type="evidence" value="ECO:0007669"/>
    <property type="project" value="InterPro"/>
</dbReference>
<feature type="compositionally biased region" description="Low complexity" evidence="6">
    <location>
        <begin position="435"/>
        <end position="445"/>
    </location>
</feature>
<evidence type="ECO:0000256" key="5">
    <source>
        <dbReference type="ARBA" id="ARBA00023242"/>
    </source>
</evidence>
<feature type="region of interest" description="Disordered" evidence="6">
    <location>
        <begin position="435"/>
        <end position="459"/>
    </location>
</feature>
<organism evidence="7 8">
    <name type="scientific">Geotrichum candidum</name>
    <name type="common">Oospora lactis</name>
    <name type="synonym">Dipodascus geotrichum</name>
    <dbReference type="NCBI Taxonomy" id="1173061"/>
    <lineage>
        <taxon>Eukaryota</taxon>
        <taxon>Fungi</taxon>
        <taxon>Dikarya</taxon>
        <taxon>Ascomycota</taxon>
        <taxon>Saccharomycotina</taxon>
        <taxon>Dipodascomycetes</taxon>
        <taxon>Dipodascales</taxon>
        <taxon>Dipodascaceae</taxon>
        <taxon>Geotrichum</taxon>
    </lineage>
</organism>
<dbReference type="STRING" id="1173061.A0A0J9X3S4"/>
<feature type="compositionally biased region" description="Polar residues" evidence="6">
    <location>
        <begin position="1"/>
        <end position="13"/>
    </location>
</feature>
<gene>
    <name evidence="7" type="ORF">BN980_GECA02s00593g</name>
</gene>
<accession>A0A0J9X3S4</accession>
<evidence type="ECO:0000256" key="6">
    <source>
        <dbReference type="SAM" id="MobiDB-lite"/>
    </source>
</evidence>
<comment type="caution">
    <text evidence="7">The sequence shown here is derived from an EMBL/GenBank/DDBJ whole genome shotgun (WGS) entry which is preliminary data.</text>
</comment>
<dbReference type="OrthoDB" id="515064at2759"/>
<feature type="region of interest" description="Disordered" evidence="6">
    <location>
        <begin position="1"/>
        <end position="20"/>
    </location>
</feature>
<protein>
    <submittedName>
        <fullName evidence="7">Similar to Saccharomyces cerevisiae YBR289W SNF5 Subunit of the SWI/SNF chromatin remodeling complex involved in transcriptional regulation</fullName>
    </submittedName>
</protein>
<sequence>MQQTLQPEPQAPTTVADPKSLELSAPDDILALIDELKNLDEPELDRLKDVIAADARDELEIQKSAQKFNSLLKRKRAELSYYNQIIPYRQSQPGAIFDGGYSGYGNSWTGGQFRIAYPRERKRNKRVSRELNFSTTQIEEIADTPEALVPIRLDLDLDKYRLHDTFTWNANEKTVTVAQFAENLVEDFHFPLSVSTNVATAINEQLTDFHPHTFCDITGPKYAATSNFRDEDMRILIKLDITVGQHNLIDKFEWDINCPENSPEEFAEVLCQELNLSGEFCTAIAHAIREQQQLFTKSLLLVGHQFDGSPIADEDIRREFCPSVTTDFLRAKSHVKEFQPVLFQIDNNELDRQDRDRDRESRRKRRQGRAGRRGGPALPDFHELIRTFRTPVYSSMLPGAVDRNMDLFRKQEELRTAQEEEDNAAGFVASGASTATGMAGSASSSPTPFAHTPPRRGRPSAAQLAANAAAGISHGRVGRPPLNRNADQSAQLRQQAVFRASLEQAHHHHPHNQNENQSLVVKLKVPRLREFLDQLSRTKFTTIA</sequence>
<feature type="compositionally biased region" description="Basic and acidic residues" evidence="6">
    <location>
        <begin position="349"/>
        <end position="361"/>
    </location>
</feature>
<dbReference type="PANTHER" id="PTHR10019">
    <property type="entry name" value="SNF5"/>
    <property type="match status" value="1"/>
</dbReference>
<evidence type="ECO:0000256" key="2">
    <source>
        <dbReference type="ARBA" id="ARBA00010239"/>
    </source>
</evidence>
<evidence type="ECO:0000256" key="4">
    <source>
        <dbReference type="ARBA" id="ARBA00023163"/>
    </source>
</evidence>